<name>A0A431WSS6_9GAMM</name>
<gene>
    <name evidence="4" type="ORF">EKG38_14930</name>
</gene>
<comment type="caution">
    <text evidence="4">The sequence shown here is derived from an EMBL/GenBank/DDBJ whole genome shotgun (WGS) entry which is preliminary data.</text>
</comment>
<dbReference type="NCBIfam" id="TIGR00125">
    <property type="entry name" value="cyt_tran_rel"/>
    <property type="match status" value="1"/>
</dbReference>
<evidence type="ECO:0000313" key="5">
    <source>
        <dbReference type="Proteomes" id="UP000267448"/>
    </source>
</evidence>
<dbReference type="Proteomes" id="UP000267448">
    <property type="component" value="Unassembled WGS sequence"/>
</dbReference>
<dbReference type="InterPro" id="IPR014729">
    <property type="entry name" value="Rossmann-like_a/b/a_fold"/>
</dbReference>
<dbReference type="SUPFAM" id="SSF52374">
    <property type="entry name" value="Nucleotidylyl transferase"/>
    <property type="match status" value="1"/>
</dbReference>
<keyword evidence="2" id="KW-0548">Nucleotidyltransferase</keyword>
<dbReference type="OrthoDB" id="9802794at2"/>
<evidence type="ECO:0000256" key="2">
    <source>
        <dbReference type="ARBA" id="ARBA00022695"/>
    </source>
</evidence>
<feature type="domain" description="Cytidyltransferase-like" evidence="3">
    <location>
        <begin position="6"/>
        <end position="96"/>
    </location>
</feature>
<dbReference type="PANTHER" id="PTHR43793:SF1">
    <property type="entry name" value="FAD SYNTHASE"/>
    <property type="match status" value="1"/>
</dbReference>
<dbReference type="Pfam" id="PF01467">
    <property type="entry name" value="CTP_transf_like"/>
    <property type="match status" value="1"/>
</dbReference>
<keyword evidence="5" id="KW-1185">Reference proteome</keyword>
<evidence type="ECO:0000313" key="4">
    <source>
        <dbReference type="EMBL" id="RTR38249.1"/>
    </source>
</evidence>
<keyword evidence="1 4" id="KW-0808">Transferase</keyword>
<accession>A0A431WSS6</accession>
<dbReference type="GO" id="GO:0016779">
    <property type="term" value="F:nucleotidyltransferase activity"/>
    <property type="evidence" value="ECO:0007669"/>
    <property type="project" value="UniProtKB-KW"/>
</dbReference>
<dbReference type="InterPro" id="IPR004821">
    <property type="entry name" value="Cyt_trans-like"/>
</dbReference>
<reference evidence="4 5" key="1">
    <citation type="submission" date="2018-12" db="EMBL/GenBank/DDBJ databases">
        <authorList>
            <person name="Yu L."/>
        </authorList>
    </citation>
    <scope>NUCLEOTIDE SEQUENCE [LARGE SCALE GENOMIC DNA]</scope>
    <source>
        <strain evidence="4 5">HAW-EB2</strain>
    </source>
</reference>
<dbReference type="PANTHER" id="PTHR43793">
    <property type="entry name" value="FAD SYNTHASE"/>
    <property type="match status" value="1"/>
</dbReference>
<evidence type="ECO:0000256" key="1">
    <source>
        <dbReference type="ARBA" id="ARBA00022679"/>
    </source>
</evidence>
<dbReference type="AlphaFoldDB" id="A0A431WSS6"/>
<protein>
    <submittedName>
        <fullName evidence="4">Cytidyltransferase-like protein</fullName>
    </submittedName>
</protein>
<evidence type="ECO:0000259" key="3">
    <source>
        <dbReference type="Pfam" id="PF01467"/>
    </source>
</evidence>
<dbReference type="EMBL" id="RXNU01000007">
    <property type="protein sequence ID" value="RTR38249.1"/>
    <property type="molecule type" value="Genomic_DNA"/>
</dbReference>
<proteinExistence type="predicted"/>
<dbReference type="InterPro" id="IPR050385">
    <property type="entry name" value="Archaeal_FAD_synthase"/>
</dbReference>
<dbReference type="RefSeq" id="WP_012004252.1">
    <property type="nucleotide sequence ID" value="NZ_RXNU01000007.1"/>
</dbReference>
<sequence>MSKKVLVVGVFDLFHRGHVEFLQKASEFGDELIILINGDEMTEKYKRRPIYSEDDRATILNALSCVSQVEVTNSFDIKPIIEKYNIDVIVHGDDWEHESYLAQIRCTQSYLDEQGVSLAYTEYHKSVSTSTLLKQIKEA</sequence>
<organism evidence="4 5">
    <name type="scientific">Shewanella canadensis</name>
    <dbReference type="NCBI Taxonomy" id="271096"/>
    <lineage>
        <taxon>Bacteria</taxon>
        <taxon>Pseudomonadati</taxon>
        <taxon>Pseudomonadota</taxon>
        <taxon>Gammaproteobacteria</taxon>
        <taxon>Alteromonadales</taxon>
        <taxon>Shewanellaceae</taxon>
        <taxon>Shewanella</taxon>
    </lineage>
</organism>
<dbReference type="Gene3D" id="3.40.50.620">
    <property type="entry name" value="HUPs"/>
    <property type="match status" value="1"/>
</dbReference>